<feature type="compositionally biased region" description="Basic residues" evidence="1">
    <location>
        <begin position="1"/>
        <end position="10"/>
    </location>
</feature>
<feature type="compositionally biased region" description="Basic and acidic residues" evidence="1">
    <location>
        <begin position="11"/>
        <end position="35"/>
    </location>
</feature>
<dbReference type="AlphaFoldDB" id="A0A1I7UPS1"/>
<name>A0A1I7UPS1_9PELO</name>
<dbReference type="WBParaSite" id="Csp11.Scaffold630.g18125.t2">
    <property type="protein sequence ID" value="Csp11.Scaffold630.g18125.t2"/>
    <property type="gene ID" value="Csp11.Scaffold630.g18125"/>
</dbReference>
<evidence type="ECO:0000313" key="2">
    <source>
        <dbReference type="Proteomes" id="UP000095282"/>
    </source>
</evidence>
<feature type="region of interest" description="Disordered" evidence="1">
    <location>
        <begin position="1"/>
        <end position="44"/>
    </location>
</feature>
<dbReference type="Proteomes" id="UP000095282">
    <property type="component" value="Unplaced"/>
</dbReference>
<reference evidence="3" key="1">
    <citation type="submission" date="2016-11" db="UniProtKB">
        <authorList>
            <consortium name="WormBaseParasite"/>
        </authorList>
    </citation>
    <scope>IDENTIFICATION</scope>
</reference>
<organism evidence="2 3">
    <name type="scientific">Caenorhabditis tropicalis</name>
    <dbReference type="NCBI Taxonomy" id="1561998"/>
    <lineage>
        <taxon>Eukaryota</taxon>
        <taxon>Metazoa</taxon>
        <taxon>Ecdysozoa</taxon>
        <taxon>Nematoda</taxon>
        <taxon>Chromadorea</taxon>
        <taxon>Rhabditida</taxon>
        <taxon>Rhabditina</taxon>
        <taxon>Rhabditomorpha</taxon>
        <taxon>Rhabditoidea</taxon>
        <taxon>Rhabditidae</taxon>
        <taxon>Peloderinae</taxon>
        <taxon>Caenorhabditis</taxon>
    </lineage>
</organism>
<evidence type="ECO:0000313" key="3">
    <source>
        <dbReference type="WBParaSite" id="Csp11.Scaffold630.g18125.t2"/>
    </source>
</evidence>
<evidence type="ECO:0000256" key="1">
    <source>
        <dbReference type="SAM" id="MobiDB-lite"/>
    </source>
</evidence>
<keyword evidence="2" id="KW-1185">Reference proteome</keyword>
<feature type="compositionally biased region" description="Low complexity" evidence="1">
    <location>
        <begin position="145"/>
        <end position="159"/>
    </location>
</feature>
<feature type="region of interest" description="Disordered" evidence="1">
    <location>
        <begin position="136"/>
        <end position="170"/>
    </location>
</feature>
<accession>A0A1I7UPS1</accession>
<sequence>MLRAKSKRRATNGDHTRSLLDHAEYEEPSYEELKNEMTNSESPKKKNVFKTIRGLFKKKKDIYDRKSVLGEGSTTDYGIVCYEDLDLNPALDLVDNRLATSMTDFSTKMDDAHSYVNLGYVGKNAFGGYSPYVAPGNEETSNVSTATAKTATAATAQPAKPSPKKEPKKQ</sequence>
<protein>
    <submittedName>
        <fullName evidence="3">HUN domain-containing protein</fullName>
    </submittedName>
</protein>
<proteinExistence type="predicted"/>